<dbReference type="EMBL" id="AACB03000005">
    <property type="protein sequence ID" value="KAE8301847.1"/>
    <property type="molecule type" value="Genomic_DNA"/>
</dbReference>
<dbReference type="RefSeq" id="XP_001709067.1">
    <property type="nucleotide sequence ID" value="XM_001709015.1"/>
</dbReference>
<keyword evidence="2" id="KW-1185">Reference proteome</keyword>
<dbReference type="KEGG" id="gla:GL50803_0015158"/>
<dbReference type="AlphaFoldDB" id="A8B6V8"/>
<proteinExistence type="predicted"/>
<dbReference type="VEuPathDB" id="GiardiaDB:GL50803_15158"/>
<reference evidence="1 2" key="1">
    <citation type="journal article" date="2007" name="Science">
        <title>Genomic minimalism in the early diverging intestinal parasite Giardia lamblia.</title>
        <authorList>
            <person name="Morrison H.G."/>
            <person name="McArthur A.G."/>
            <person name="Gillin F.D."/>
            <person name="Aley S.B."/>
            <person name="Adam R.D."/>
            <person name="Olsen G.J."/>
            <person name="Best A.A."/>
            <person name="Cande W.Z."/>
            <person name="Chen F."/>
            <person name="Cipriano M.J."/>
            <person name="Davids B.J."/>
            <person name="Dawson S.C."/>
            <person name="Elmendorf H.G."/>
            <person name="Hehl A.B."/>
            <person name="Holder M.E."/>
            <person name="Huse S.M."/>
            <person name="Kim U.U."/>
            <person name="Lasek-Nesselquist E."/>
            <person name="Manning G."/>
            <person name="Nigam A."/>
            <person name="Nixon J.E."/>
            <person name="Palm D."/>
            <person name="Passamaneck N.E."/>
            <person name="Prabhu A."/>
            <person name="Reich C.I."/>
            <person name="Reiner D.S."/>
            <person name="Samuelson J."/>
            <person name="Svard S.G."/>
            <person name="Sogin M.L."/>
        </authorList>
    </citation>
    <scope>NUCLEOTIDE SEQUENCE [LARGE SCALE GENOMIC DNA]</scope>
    <source>
        <strain evidence="1 2">WB C6</strain>
    </source>
</reference>
<comment type="caution">
    <text evidence="1">The sequence shown here is derived from an EMBL/GenBank/DDBJ whole genome shotgun (WGS) entry which is preliminary data.</text>
</comment>
<gene>
    <name evidence="1" type="ORF">GL50803_0015158</name>
</gene>
<evidence type="ECO:0000313" key="1">
    <source>
        <dbReference type="EMBL" id="KAE8301847.1"/>
    </source>
</evidence>
<dbReference type="Proteomes" id="UP000001548">
    <property type="component" value="Unassembled WGS sequence"/>
</dbReference>
<dbReference type="GeneID" id="5701985"/>
<organism evidence="1 2">
    <name type="scientific">Giardia intestinalis (strain ATCC 50803 / WB clone C6)</name>
    <name type="common">Giardia lamblia</name>
    <dbReference type="NCBI Taxonomy" id="184922"/>
    <lineage>
        <taxon>Eukaryota</taxon>
        <taxon>Metamonada</taxon>
        <taxon>Diplomonadida</taxon>
        <taxon>Hexamitidae</taxon>
        <taxon>Giardiinae</taxon>
        <taxon>Giardia</taxon>
    </lineage>
</organism>
<name>A8B6V8_GIAIC</name>
<dbReference type="HOGENOM" id="CLU_2763224_0_0_1"/>
<sequence length="70" mass="7391">MYKGGCYKDSQAPGNTMCEAANAGVCTQAKEGYFLLPDADDSHQSVIPCGDDTVVTVSGDKKYKGVLHCT</sequence>
<accession>A8B6V8</accession>
<evidence type="ECO:0000313" key="2">
    <source>
        <dbReference type="Proteomes" id="UP000001548"/>
    </source>
</evidence>
<protein>
    <submittedName>
        <fullName evidence="1">High cysteine protein</fullName>
    </submittedName>
</protein>